<accession>A0A4Y4CWC9</accession>
<feature type="compositionally biased region" description="Pro residues" evidence="1">
    <location>
        <begin position="55"/>
        <end position="64"/>
    </location>
</feature>
<reference evidence="2 3" key="1">
    <citation type="submission" date="2019-06" db="EMBL/GenBank/DDBJ databases">
        <title>Whole genome shotgun sequence of Zoogloea ramigera NBRC 15342.</title>
        <authorList>
            <person name="Hosoyama A."/>
            <person name="Uohara A."/>
            <person name="Ohji S."/>
            <person name="Ichikawa N."/>
        </authorList>
    </citation>
    <scope>NUCLEOTIDE SEQUENCE [LARGE SCALE GENOMIC DNA]</scope>
    <source>
        <strain evidence="2 3">NBRC 15342</strain>
    </source>
</reference>
<dbReference type="AlphaFoldDB" id="A0A4Y4CWC9"/>
<proteinExistence type="predicted"/>
<name>A0A4Y4CWC9_ZOORA</name>
<evidence type="ECO:0000256" key="1">
    <source>
        <dbReference type="SAM" id="MobiDB-lite"/>
    </source>
</evidence>
<evidence type="ECO:0000313" key="3">
    <source>
        <dbReference type="Proteomes" id="UP000318422"/>
    </source>
</evidence>
<keyword evidence="3" id="KW-1185">Reference proteome</keyword>
<dbReference type="Proteomes" id="UP000318422">
    <property type="component" value="Unassembled WGS sequence"/>
</dbReference>
<feature type="region of interest" description="Disordered" evidence="1">
    <location>
        <begin position="50"/>
        <end position="122"/>
    </location>
</feature>
<gene>
    <name evidence="2" type="ORF">ZRA01_32840</name>
</gene>
<protein>
    <submittedName>
        <fullName evidence="2">Uncharacterized protein</fullName>
    </submittedName>
</protein>
<comment type="caution">
    <text evidence="2">The sequence shown here is derived from an EMBL/GenBank/DDBJ whole genome shotgun (WGS) entry which is preliminary data.</text>
</comment>
<organism evidence="2 3">
    <name type="scientific">Zoogloea ramigera</name>
    <dbReference type="NCBI Taxonomy" id="350"/>
    <lineage>
        <taxon>Bacteria</taxon>
        <taxon>Pseudomonadati</taxon>
        <taxon>Pseudomonadota</taxon>
        <taxon>Betaproteobacteria</taxon>
        <taxon>Rhodocyclales</taxon>
        <taxon>Zoogloeaceae</taxon>
        <taxon>Zoogloea</taxon>
    </lineage>
</organism>
<dbReference type="EMBL" id="BJNV01000070">
    <property type="protein sequence ID" value="GEC97211.1"/>
    <property type="molecule type" value="Genomic_DNA"/>
</dbReference>
<evidence type="ECO:0000313" key="2">
    <source>
        <dbReference type="EMBL" id="GEC97211.1"/>
    </source>
</evidence>
<sequence length="122" mass="13038">MRMYSTPGLWFPLARSALVALPLLLAPWQPAHAEPLGRLFFSPAERALIDRPGSLRPPPAPPPRLDGIVSPSRGAPTLFLDGQAHPAKPQQIHLGSSTADVRSPDGRLHRLRVGDPPSAAAP</sequence>